<sequence length="128" mass="13399">MRILLIALLTLVAGLAVPASAQEGPGSFARWTHFNGGMVRLDANYVASDTCQAAVDAWRGSPSGPAVGDLVIPVTIVIGPNPKGCTDTRVVRRIVSVGATSATELIQIYFVTTSGKILKVEKVAISTY</sequence>
<evidence type="ECO:0000313" key="2">
    <source>
        <dbReference type="EMBL" id="MEJ8573357.1"/>
    </source>
</evidence>
<dbReference type="AlphaFoldDB" id="A0AAW9RI28"/>
<comment type="caution">
    <text evidence="2">The sequence shown here is derived from an EMBL/GenBank/DDBJ whole genome shotgun (WGS) entry which is preliminary data.</text>
</comment>
<dbReference type="RefSeq" id="WP_340331049.1">
    <property type="nucleotide sequence ID" value="NZ_JAZHOF010000007.1"/>
</dbReference>
<dbReference type="EMBL" id="JAZHOF010000007">
    <property type="protein sequence ID" value="MEJ8573357.1"/>
    <property type="molecule type" value="Genomic_DNA"/>
</dbReference>
<proteinExistence type="predicted"/>
<dbReference type="Proteomes" id="UP001378188">
    <property type="component" value="Unassembled WGS sequence"/>
</dbReference>
<keyword evidence="1" id="KW-0732">Signal</keyword>
<accession>A0AAW9RI28</accession>
<evidence type="ECO:0000256" key="1">
    <source>
        <dbReference type="SAM" id="SignalP"/>
    </source>
</evidence>
<evidence type="ECO:0000313" key="3">
    <source>
        <dbReference type="Proteomes" id="UP001378188"/>
    </source>
</evidence>
<keyword evidence="3" id="KW-1185">Reference proteome</keyword>
<feature type="signal peptide" evidence="1">
    <location>
        <begin position="1"/>
        <end position="21"/>
    </location>
</feature>
<gene>
    <name evidence="2" type="ORF">V3328_17850</name>
</gene>
<feature type="chain" id="PRO_5043611856" evidence="1">
    <location>
        <begin position="22"/>
        <end position="128"/>
    </location>
</feature>
<protein>
    <submittedName>
        <fullName evidence="2">Uncharacterized protein</fullName>
    </submittedName>
</protein>
<organism evidence="2 3">
    <name type="scientific">Microbaculum marinum</name>
    <dbReference type="NCBI Taxonomy" id="1764581"/>
    <lineage>
        <taxon>Bacteria</taxon>
        <taxon>Pseudomonadati</taxon>
        <taxon>Pseudomonadota</taxon>
        <taxon>Alphaproteobacteria</taxon>
        <taxon>Hyphomicrobiales</taxon>
        <taxon>Tepidamorphaceae</taxon>
        <taxon>Microbaculum</taxon>
    </lineage>
</organism>
<name>A0AAW9RI28_9HYPH</name>
<reference evidence="2 3" key="1">
    <citation type="submission" date="2024-02" db="EMBL/GenBank/DDBJ databases">
        <title>Genome analysis and characterization of Microbaculum marinisediminis sp. nov., isolated from marine sediment.</title>
        <authorList>
            <person name="Du Z.-J."/>
            <person name="Ye Y.-Q."/>
            <person name="Zhang Z.-R."/>
            <person name="Yuan S.-M."/>
            <person name="Zhang X.-Y."/>
        </authorList>
    </citation>
    <scope>NUCLEOTIDE SEQUENCE [LARGE SCALE GENOMIC DNA]</scope>
    <source>
        <strain evidence="2 3">SDUM1044001</strain>
    </source>
</reference>